<comment type="caution">
    <text evidence="2">The sequence shown here is derived from an EMBL/GenBank/DDBJ whole genome shotgun (WGS) entry which is preliminary data.</text>
</comment>
<accession>A0A843B5I4</accession>
<dbReference type="Proteomes" id="UP000530032">
    <property type="component" value="Unassembled WGS sequence"/>
</dbReference>
<reference evidence="2" key="1">
    <citation type="submission" date="2020-12" db="EMBL/GenBank/DDBJ databases">
        <title>Comamonas sp. nov., isolated from stream water.</title>
        <authorList>
            <person name="Park K.-H."/>
        </authorList>
    </citation>
    <scope>NUCLEOTIDE SEQUENCE</scope>
    <source>
        <strain evidence="2">EJ-4</strain>
    </source>
</reference>
<dbReference type="AlphaFoldDB" id="A0A843B5I4"/>
<evidence type="ECO:0000256" key="1">
    <source>
        <dbReference type="SAM" id="Phobius"/>
    </source>
</evidence>
<dbReference type="EMBL" id="JABBCQ020000003">
    <property type="protein sequence ID" value="MBI1623934.1"/>
    <property type="molecule type" value="Genomic_DNA"/>
</dbReference>
<dbReference type="RefSeq" id="WP_198460420.1">
    <property type="nucleotide sequence ID" value="NZ_JABBCQ020000003.1"/>
</dbReference>
<name>A0A843B5I4_9BURK</name>
<organism evidence="2 3">
    <name type="scientific">Comamonas suwonensis</name>
    <dbReference type="NCBI Taxonomy" id="2606214"/>
    <lineage>
        <taxon>Bacteria</taxon>
        <taxon>Pseudomonadati</taxon>
        <taxon>Pseudomonadota</taxon>
        <taxon>Betaproteobacteria</taxon>
        <taxon>Burkholderiales</taxon>
        <taxon>Comamonadaceae</taxon>
        <taxon>Comamonas</taxon>
    </lineage>
</organism>
<protein>
    <submittedName>
        <fullName evidence="2">Uncharacterized protein</fullName>
    </submittedName>
</protein>
<evidence type="ECO:0000313" key="2">
    <source>
        <dbReference type="EMBL" id="MBI1623934.1"/>
    </source>
</evidence>
<proteinExistence type="predicted"/>
<keyword evidence="3" id="KW-1185">Reference proteome</keyword>
<feature type="transmembrane region" description="Helical" evidence="1">
    <location>
        <begin position="81"/>
        <end position="103"/>
    </location>
</feature>
<keyword evidence="1" id="KW-0812">Transmembrane</keyword>
<keyword evidence="1" id="KW-1133">Transmembrane helix</keyword>
<gene>
    <name evidence="2" type="ORF">HF327_005320</name>
</gene>
<keyword evidence="1" id="KW-0472">Membrane</keyword>
<sequence length="121" mass="12941">MQTTLDLLEKALAQQPAPYWTERLNLARTTLATAKVRAHLSPAIAGALAEEMGEDPQKWMVIAALEGERDSACKSRMVRKFLTGAAIAGTLMGASGAATAAVANMTQAADGLYIMLNQMRY</sequence>
<evidence type="ECO:0000313" key="3">
    <source>
        <dbReference type="Proteomes" id="UP000530032"/>
    </source>
</evidence>